<evidence type="ECO:0000313" key="5">
    <source>
        <dbReference type="EMBL" id="PRL88317.1"/>
    </source>
</evidence>
<evidence type="ECO:0000313" key="6">
    <source>
        <dbReference type="EMBL" id="RFN62290.1"/>
    </source>
</evidence>
<dbReference type="RefSeq" id="WP_005651339.1">
    <property type="nucleotide sequence ID" value="NZ_BGMU01000009.1"/>
</dbReference>
<protein>
    <submittedName>
        <fullName evidence="5 6">Antitermination protein</fullName>
    </submittedName>
</protein>
<dbReference type="GO" id="GO:0003677">
    <property type="term" value="F:DNA binding"/>
    <property type="evidence" value="ECO:0007669"/>
    <property type="project" value="UniProtKB-KW"/>
</dbReference>
<dbReference type="GO" id="GO:0060567">
    <property type="term" value="P:negative regulation of termination of DNA-templated transcription"/>
    <property type="evidence" value="ECO:0007669"/>
    <property type="project" value="InterPro"/>
</dbReference>
<dbReference type="KEGG" id="hih:NF38_03330"/>
<proteinExistence type="inferred from homology"/>
<sequence>MRKFSELSELTIEQEEFVDRYMYQWGAWVRSGRLDKPQLNIIAKLMQSVIPAEPNEPICDDETGFMISQTIEMFFKKNDQILHFIVFAYYVNKRTINFIAEHLHGKSKAKEMRPCAGKSNVRVPSFRTIYREVEKEIHFAKAIIHELLITCFIIQRTSRERATNIKKIKITY</sequence>
<dbReference type="EMBL" id="MZKM01000061">
    <property type="protein sequence ID" value="PRL88317.1"/>
    <property type="molecule type" value="Genomic_DNA"/>
</dbReference>
<evidence type="ECO:0000256" key="1">
    <source>
        <dbReference type="ARBA" id="ARBA00010234"/>
    </source>
</evidence>
<dbReference type="Pfam" id="PF06530">
    <property type="entry name" value="Phage_antitermQ"/>
    <property type="match status" value="1"/>
</dbReference>
<gene>
    <name evidence="5" type="ORF">BV022_01819</name>
    <name evidence="6" type="ORF">CH627_10040</name>
</gene>
<reference evidence="5 7" key="1">
    <citation type="submission" date="2017-02" db="EMBL/GenBank/DDBJ databases">
        <title>Haemophilus influenzae in COPD genome sequencing project.</title>
        <authorList>
            <person name="Murphy T.F."/>
            <person name="Kong Y."/>
            <person name="Nadendla S."/>
            <person name="Tettelin H."/>
            <person name="Pettigrew M."/>
        </authorList>
    </citation>
    <scope>NUCLEOTIDE SEQUENCE [LARGE SCALE GENOMIC DNA]</scope>
    <source>
        <strain evidence="5 7">19P94H1</strain>
    </source>
</reference>
<dbReference type="GeneID" id="93219360"/>
<name>A0A0D6G0Z2_HAEIF</name>
<keyword evidence="4" id="KW-0804">Transcription</keyword>
<evidence type="ECO:0000256" key="4">
    <source>
        <dbReference type="ARBA" id="ARBA00023163"/>
    </source>
</evidence>
<dbReference type="EMBL" id="QVJI01000032">
    <property type="protein sequence ID" value="RFN62290.1"/>
    <property type="molecule type" value="Genomic_DNA"/>
</dbReference>
<accession>A0A0D6G0Z2</accession>
<keyword evidence="2" id="KW-0805">Transcription regulation</keyword>
<comment type="similarity">
    <text evidence="1">Belongs to the phage antitermination Q type 1 family.</text>
</comment>
<keyword evidence="3" id="KW-0238">DNA-binding</keyword>
<dbReference type="AlphaFoldDB" id="A0A0D6G0Z2"/>
<evidence type="ECO:0000313" key="7">
    <source>
        <dbReference type="Proteomes" id="UP000238666"/>
    </source>
</evidence>
<comment type="caution">
    <text evidence="6">The sequence shown here is derived from an EMBL/GenBank/DDBJ whole genome shotgun (WGS) entry which is preliminary data.</text>
</comment>
<organism evidence="6">
    <name type="scientific">Haemophilus influenzae</name>
    <dbReference type="NCBI Taxonomy" id="727"/>
    <lineage>
        <taxon>Bacteria</taxon>
        <taxon>Pseudomonadati</taxon>
        <taxon>Pseudomonadota</taxon>
        <taxon>Gammaproteobacteria</taxon>
        <taxon>Pasteurellales</taxon>
        <taxon>Pasteurellaceae</taxon>
        <taxon>Haemophilus</taxon>
    </lineage>
</organism>
<reference evidence="6" key="2">
    <citation type="submission" date="2018-08" db="EMBL/GenBank/DDBJ databases">
        <title>Antagonistic pleiotropy in the bifunctional surface protein FadL/P1 during adaptation of Haemophilus influenzae to chronic lung infection associated with COPD.</title>
        <authorList>
            <person name="Moleres J."/>
            <person name="Ehrlich R."/>
        </authorList>
    </citation>
    <scope>NUCLEOTIDE SEQUENCE [LARGE SCALE GENOMIC DNA]</scope>
    <source>
        <strain evidence="6">P668-6062</strain>
    </source>
</reference>
<dbReference type="InterPro" id="IPR010534">
    <property type="entry name" value="Phage_933W_GpQ"/>
</dbReference>
<evidence type="ECO:0000256" key="3">
    <source>
        <dbReference type="ARBA" id="ARBA00023125"/>
    </source>
</evidence>
<evidence type="ECO:0000256" key="2">
    <source>
        <dbReference type="ARBA" id="ARBA00023015"/>
    </source>
</evidence>